<dbReference type="InterPro" id="IPR013216">
    <property type="entry name" value="Methyltransf_11"/>
</dbReference>
<dbReference type="InterPro" id="IPR029063">
    <property type="entry name" value="SAM-dependent_MTases_sf"/>
</dbReference>
<protein>
    <submittedName>
        <fullName evidence="2">Transcriptional regulator, MerR family</fullName>
    </submittedName>
</protein>
<evidence type="ECO:0000313" key="3">
    <source>
        <dbReference type="Proteomes" id="UP000019277"/>
    </source>
</evidence>
<comment type="caution">
    <text evidence="2">The sequence shown here is derived from an EMBL/GenBank/DDBJ whole genome shotgun (WGS) entry which is preliminary data.</text>
</comment>
<organism evidence="2 3">
    <name type="scientific">Actinokineospora spheciospongiae</name>
    <dbReference type="NCBI Taxonomy" id="909613"/>
    <lineage>
        <taxon>Bacteria</taxon>
        <taxon>Bacillati</taxon>
        <taxon>Actinomycetota</taxon>
        <taxon>Actinomycetes</taxon>
        <taxon>Pseudonocardiales</taxon>
        <taxon>Pseudonocardiaceae</taxon>
        <taxon>Actinokineospora</taxon>
    </lineage>
</organism>
<dbReference type="STRING" id="909613.UO65_4894"/>
<dbReference type="Gene3D" id="3.40.50.150">
    <property type="entry name" value="Vaccinia Virus protein VP39"/>
    <property type="match status" value="1"/>
</dbReference>
<dbReference type="SUPFAM" id="SSF53335">
    <property type="entry name" value="S-adenosyl-L-methionine-dependent methyltransferases"/>
    <property type="match status" value="1"/>
</dbReference>
<dbReference type="eggNOG" id="COG2226">
    <property type="taxonomic scope" value="Bacteria"/>
</dbReference>
<gene>
    <name evidence="2" type="ORF">UO65_4894</name>
</gene>
<sequence>MDPYRELGVGYSTVRRPDPRIARAVWAALGDARSVLNVGAGAGSYEPADRAVLAVEPSAVMVRQRGSGAAPVVRGAAEALPVRGGFDAAMALLTVHHWRDLAAGLAELRRVSRRQVVLTWDVEVMARQWMIAEYFPQVAERERGLATLDAVVAGFGGAAEVRPVEVPWDCSDGFLAAYWRRPEAYLDERVRAGMSGIARLPPEVAAAGMARLAGDLRSGAWHRRHGGLLGREQLDVGYRLVVAS</sequence>
<dbReference type="OrthoDB" id="9809391at2"/>
<keyword evidence="3" id="KW-1185">Reference proteome</keyword>
<dbReference type="AlphaFoldDB" id="W7IU34"/>
<evidence type="ECO:0000313" key="2">
    <source>
        <dbReference type="EMBL" id="EWC59891.1"/>
    </source>
</evidence>
<evidence type="ECO:0000259" key="1">
    <source>
        <dbReference type="Pfam" id="PF08241"/>
    </source>
</evidence>
<name>W7IU34_9PSEU</name>
<feature type="domain" description="Methyltransferase type 11" evidence="1">
    <location>
        <begin position="36"/>
        <end position="114"/>
    </location>
</feature>
<dbReference type="Pfam" id="PF08241">
    <property type="entry name" value="Methyltransf_11"/>
    <property type="match status" value="1"/>
</dbReference>
<dbReference type="PATRIC" id="fig|909613.9.peg.4892"/>
<dbReference type="Proteomes" id="UP000019277">
    <property type="component" value="Unassembled WGS sequence"/>
</dbReference>
<reference evidence="2 3" key="1">
    <citation type="journal article" date="2014" name="Genome Announc.">
        <title>Draft Genome Sequence of the Antitrypanosomally Active Sponge-Associated Bacterium Actinokineospora sp. Strain EG49.</title>
        <authorList>
            <person name="Harjes J."/>
            <person name="Ryu T."/>
            <person name="Abdelmohsen U.R."/>
            <person name="Moitinho-Silva L."/>
            <person name="Horn H."/>
            <person name="Ravasi T."/>
            <person name="Hentschel U."/>
        </authorList>
    </citation>
    <scope>NUCLEOTIDE SEQUENCE [LARGE SCALE GENOMIC DNA]</scope>
    <source>
        <strain evidence="2 3">EG49</strain>
    </source>
</reference>
<dbReference type="RefSeq" id="WP_035286510.1">
    <property type="nucleotide sequence ID" value="NZ_AYXG01000184.1"/>
</dbReference>
<proteinExistence type="predicted"/>
<accession>W7IU34</accession>
<dbReference type="EMBL" id="AYXG01000184">
    <property type="protein sequence ID" value="EWC59891.1"/>
    <property type="molecule type" value="Genomic_DNA"/>
</dbReference>
<dbReference type="GO" id="GO:0008757">
    <property type="term" value="F:S-adenosylmethionine-dependent methyltransferase activity"/>
    <property type="evidence" value="ECO:0007669"/>
    <property type="project" value="InterPro"/>
</dbReference>